<dbReference type="EMBL" id="JASVDS010000005">
    <property type="protein sequence ID" value="MDL5033564.1"/>
    <property type="molecule type" value="Genomic_DNA"/>
</dbReference>
<keyword evidence="2" id="KW-1185">Reference proteome</keyword>
<protein>
    <recommendedName>
        <fullName evidence="3">YecA family protein</fullName>
    </recommendedName>
</protein>
<proteinExistence type="predicted"/>
<dbReference type="Proteomes" id="UP001238603">
    <property type="component" value="Unassembled WGS sequence"/>
</dbReference>
<reference evidence="1 2" key="1">
    <citation type="submission" date="2023-06" db="EMBL/GenBank/DDBJ databases">
        <title>Pelomonas sp. APW6 16S ribosomal RNA gene genome sequencing and assembly.</title>
        <authorList>
            <person name="Woo H."/>
        </authorList>
    </citation>
    <scope>NUCLEOTIDE SEQUENCE [LARGE SCALE GENOMIC DNA]</scope>
    <source>
        <strain evidence="1 2">APW6</strain>
    </source>
</reference>
<evidence type="ECO:0000313" key="2">
    <source>
        <dbReference type="Proteomes" id="UP001238603"/>
    </source>
</evidence>
<accession>A0ABT7LM69</accession>
<gene>
    <name evidence="1" type="ORF">QRD43_16745</name>
</gene>
<comment type="caution">
    <text evidence="1">The sequence shown here is derived from an EMBL/GenBank/DDBJ whole genome shotgun (WGS) entry which is preliminary data.</text>
</comment>
<evidence type="ECO:0008006" key="3">
    <source>
        <dbReference type="Google" id="ProtNLM"/>
    </source>
</evidence>
<dbReference type="RefSeq" id="WP_285983650.1">
    <property type="nucleotide sequence ID" value="NZ_JASVDS010000005.1"/>
</dbReference>
<name>A0ABT7LM69_9BURK</name>
<organism evidence="1 2">
    <name type="scientific">Roseateles subflavus</name>
    <dbReference type="NCBI Taxonomy" id="3053353"/>
    <lineage>
        <taxon>Bacteria</taxon>
        <taxon>Pseudomonadati</taxon>
        <taxon>Pseudomonadota</taxon>
        <taxon>Betaproteobacteria</taxon>
        <taxon>Burkholderiales</taxon>
        <taxon>Sphaerotilaceae</taxon>
        <taxon>Roseateles</taxon>
    </lineage>
</organism>
<evidence type="ECO:0000313" key="1">
    <source>
        <dbReference type="EMBL" id="MDL5033564.1"/>
    </source>
</evidence>
<sequence length="202" mass="21756">MTFPLEQNRLESLLALLPGVPGAERLSADYFAGWLCGALCVLGAEEPVGAMDAHWGESWSEALMEQELLDEFMGGVEEYWQLLQERLDGAVLTQDPDALPVADALPWAHHLPDRPASSGGVPEAARAWASGFVDAARDQTLGHEAAELLAVVRALTLGPGATLQAYLQQAYDEPLRIPVAALIDDALYAAQDLRILTQGQAR</sequence>